<organism evidence="5 6">
    <name type="scientific">Mauremys mutica</name>
    <name type="common">yellowpond turtle</name>
    <dbReference type="NCBI Taxonomy" id="74926"/>
    <lineage>
        <taxon>Eukaryota</taxon>
        <taxon>Metazoa</taxon>
        <taxon>Chordata</taxon>
        <taxon>Craniata</taxon>
        <taxon>Vertebrata</taxon>
        <taxon>Euteleostomi</taxon>
        <taxon>Archelosauria</taxon>
        <taxon>Testudinata</taxon>
        <taxon>Testudines</taxon>
        <taxon>Cryptodira</taxon>
        <taxon>Durocryptodira</taxon>
        <taxon>Testudinoidea</taxon>
        <taxon>Geoemydidae</taxon>
        <taxon>Geoemydinae</taxon>
        <taxon>Mauremys</taxon>
    </lineage>
</organism>
<evidence type="ECO:0000256" key="1">
    <source>
        <dbReference type="ARBA" id="ARBA00022737"/>
    </source>
</evidence>
<feature type="coiled-coil region" evidence="3">
    <location>
        <begin position="537"/>
        <end position="629"/>
    </location>
</feature>
<dbReference type="GO" id="GO:0051020">
    <property type="term" value="F:GTPase binding"/>
    <property type="evidence" value="ECO:0007669"/>
    <property type="project" value="TreeGrafter"/>
</dbReference>
<feature type="coiled-coil region" evidence="3">
    <location>
        <begin position="123"/>
        <end position="241"/>
    </location>
</feature>
<dbReference type="SUPFAM" id="SSF52540">
    <property type="entry name" value="P-loop containing nucleoside triphosphate hydrolases"/>
    <property type="match status" value="2"/>
</dbReference>
<dbReference type="PROSITE" id="PS50096">
    <property type="entry name" value="IQ"/>
    <property type="match status" value="4"/>
</dbReference>
<evidence type="ECO:0000256" key="3">
    <source>
        <dbReference type="SAM" id="Coils"/>
    </source>
</evidence>
<protein>
    <recommendedName>
        <fullName evidence="4">Dilute domain-containing protein</fullName>
    </recommendedName>
</protein>
<keyword evidence="6" id="KW-1185">Reference proteome</keyword>
<dbReference type="Pfam" id="PF01843">
    <property type="entry name" value="DIL"/>
    <property type="match status" value="1"/>
</dbReference>
<feature type="domain" description="Dilute" evidence="4">
    <location>
        <begin position="724"/>
        <end position="996"/>
    </location>
</feature>
<dbReference type="Proteomes" id="UP000827986">
    <property type="component" value="Unassembled WGS sequence"/>
</dbReference>
<dbReference type="Pfam" id="PF00612">
    <property type="entry name" value="IQ"/>
    <property type="match status" value="4"/>
</dbReference>
<name>A0A9D3WVX0_9SAUR</name>
<dbReference type="PROSITE" id="PS51126">
    <property type="entry name" value="DILUTE"/>
    <property type="match status" value="1"/>
</dbReference>
<dbReference type="CDD" id="cd15470">
    <property type="entry name" value="Myo5_CBD"/>
    <property type="match status" value="1"/>
</dbReference>
<evidence type="ECO:0000313" key="5">
    <source>
        <dbReference type="EMBL" id="KAH1169087.1"/>
    </source>
</evidence>
<dbReference type="InterPro" id="IPR002710">
    <property type="entry name" value="Dilute_dom"/>
</dbReference>
<dbReference type="InterPro" id="IPR000048">
    <property type="entry name" value="IQ_motif_EF-hand-BS"/>
</dbReference>
<dbReference type="EMBL" id="JAHDVG010000485">
    <property type="protein sequence ID" value="KAH1169087.1"/>
    <property type="molecule type" value="Genomic_DNA"/>
</dbReference>
<evidence type="ECO:0000313" key="6">
    <source>
        <dbReference type="Proteomes" id="UP000827986"/>
    </source>
</evidence>
<dbReference type="FunFam" id="1.20.5.190:FF:000001">
    <property type="entry name" value="unconventional myosin-Va"/>
    <property type="match status" value="2"/>
</dbReference>
<dbReference type="AlphaFoldDB" id="A0A9D3WVX0"/>
<sequence>MAAAELYAQMVASQKAVVIQSAVRGWLARTKYLRVRRAVVYLQCCYRRMRARRELRRLRIEAKSVEHYKQLNKGMEIKVMRSCSAKWMSRWARKIWSLSEQLSALRASHSEEVERLCSELREDKAQETCIRELQEQLQRVESEKSCSEGRLGQEMEELKQLSLSRQHLTELEAMKSNLKEEKDALNQQIMEQSQELEDQLRRRAAESQELLCQLEGERARYQNLVKERARLEQCCENLQDEVAFQKMVASQKAVVIQSAVRGWLARTKYLRVRRAVVYLQCCYRRMRARRELRRLRIEAKSVEHYKQLNKGMEIKVMQLQCKVDEQARENRSLSEQLSALRASHSEEVERLLREDKAQEKRIRELQEQLQRVESEKSCSEGRLGQEMEELKQRLTELEAMTSNLKEEKDALNQQIMEQSQELEDQLRRRAAESQELLCQLEGERARYQNLVKERARLEQCCENLQDEVAFQKLNVVTEDLARTREELRRAKAQLAHGRKPFEIFKRRNIAEILGLNRSPEKMVEEDSMMEEDLKYGYDAARVSNKLLESQLQEQQQELEGLRLDACSLKQLSKQQQSLIQDLQLQQEEGGLQHQLVQLKRENLDLKGQLERQEKNMLKLQKQLQTNMKQIQDLTGSGEARLLEQKVKVEEMERPFDVPCPAGAFGGMLGCKAEDEGRLIRTIITDFKPQHSPGALPTLPAYVLFMCFRYADSGHDEHGIRSLFAAVVSGIKQVVKKHSEDFGVVALWLANTCCLTNCLRQYGGDQSYRLANTPKQNQHCLGNFDLASHCQSLGDLAIQIYQQLICMAQKKLKPMIVAAMLEGKTILGLSWARSTSYRKQPAAPAYTLDSLLQQLSSFHEELGRHQLEPVVVGQAFRQLLFTISSMALNYLLLRSNACSWSQGILLSCNVSQLEEWLRAKGLQQSGAMEVLQPLIQAAQLLQVKKTTQEDAEAICCLCTALTTPQIVKILQAYTPAAGLEEHVSPSFISSVENRLAERTPAGPCQLLVDTAHLFPVHLPFSCSPVQLDELCIPDSINLTFLTRV</sequence>
<accession>A0A9D3WVX0</accession>
<dbReference type="SMART" id="SM00015">
    <property type="entry name" value="IQ"/>
    <property type="match status" value="4"/>
</dbReference>
<dbReference type="InterPro" id="IPR052072">
    <property type="entry name" value="Vascular_dev_regulator"/>
</dbReference>
<dbReference type="InterPro" id="IPR027417">
    <property type="entry name" value="P-loop_NTPase"/>
</dbReference>
<dbReference type="PANTHER" id="PTHR16027:SF6">
    <property type="entry name" value="DILUTE DOMAIN-CONTAINING PROTEIN"/>
    <property type="match status" value="1"/>
</dbReference>
<gene>
    <name evidence="5" type="ORF">KIL84_013677</name>
</gene>
<dbReference type="PANTHER" id="PTHR16027">
    <property type="entry name" value="DILUTE DOMAIN-CONTAINING PROTEIN YPR089W"/>
    <property type="match status" value="1"/>
</dbReference>
<evidence type="ECO:0000259" key="4">
    <source>
        <dbReference type="PROSITE" id="PS51126"/>
    </source>
</evidence>
<reference evidence="5" key="1">
    <citation type="submission" date="2021-09" db="EMBL/GenBank/DDBJ databases">
        <title>The genome of Mauremys mutica provides insights into the evolution of semi-aquatic lifestyle.</title>
        <authorList>
            <person name="Gong S."/>
            <person name="Gao Y."/>
        </authorList>
    </citation>
    <scope>NUCLEOTIDE SEQUENCE</scope>
    <source>
        <strain evidence="5">MM-2020</strain>
        <tissue evidence="5">Muscle</tissue>
    </source>
</reference>
<comment type="caution">
    <text evidence="5">The sequence shown here is derived from an EMBL/GenBank/DDBJ whole genome shotgun (WGS) entry which is preliminary data.</text>
</comment>
<keyword evidence="2 3" id="KW-0175">Coiled coil</keyword>
<proteinExistence type="predicted"/>
<dbReference type="Gene3D" id="1.20.5.190">
    <property type="match status" value="2"/>
</dbReference>
<feature type="coiled-coil region" evidence="3">
    <location>
        <begin position="309"/>
        <end position="493"/>
    </location>
</feature>
<keyword evidence="1" id="KW-0677">Repeat</keyword>
<dbReference type="SMART" id="SM01132">
    <property type="entry name" value="DIL"/>
    <property type="match status" value="1"/>
</dbReference>
<evidence type="ECO:0000256" key="2">
    <source>
        <dbReference type="ARBA" id="ARBA00023054"/>
    </source>
</evidence>